<name>A0A3N4HW25_ASCIM</name>
<accession>A0A3N4HW25</accession>
<organism evidence="1 2">
    <name type="scientific">Ascobolus immersus RN42</name>
    <dbReference type="NCBI Taxonomy" id="1160509"/>
    <lineage>
        <taxon>Eukaryota</taxon>
        <taxon>Fungi</taxon>
        <taxon>Dikarya</taxon>
        <taxon>Ascomycota</taxon>
        <taxon>Pezizomycotina</taxon>
        <taxon>Pezizomycetes</taxon>
        <taxon>Pezizales</taxon>
        <taxon>Ascobolaceae</taxon>
        <taxon>Ascobolus</taxon>
    </lineage>
</organism>
<dbReference type="OrthoDB" id="2013972at2759"/>
<sequence>MTTIPVENDPQLLEADDVSEIDSTYASTEGSDTTSLGSSVFNYVYENGRRYTNFRSEKYMLPNDETEQDRLDMAHHLWNLILKGDLYEAPLDRPQRVLDLGTGTGIWAIDFGDMHQESEVIGTGKYLSAIQPSWVPPNVRFEVDDFEEEWTFSKPFDYIHGRYLIGSVSDWKGLIQKSFDNTTPGGYVEFQEADLVGAFSDDGTYTGTTLEQYNKALTEAGNIIGRPSDAANKIAGYMKEVGFVDVVEHKIPVPVGTWAKGKRNKELGMWLQSVCLIGAEAYGLAAFTRVLGWEADKAKKLIADTVKDFKDNRIHTVYYAYVVHGRKPDES</sequence>
<evidence type="ECO:0000313" key="2">
    <source>
        <dbReference type="Proteomes" id="UP000275078"/>
    </source>
</evidence>
<dbReference type="GO" id="GO:0032259">
    <property type="term" value="P:methylation"/>
    <property type="evidence" value="ECO:0007669"/>
    <property type="project" value="UniProtKB-KW"/>
</dbReference>
<dbReference type="CDD" id="cd02440">
    <property type="entry name" value="AdoMet_MTases"/>
    <property type="match status" value="1"/>
</dbReference>
<dbReference type="InterPro" id="IPR029063">
    <property type="entry name" value="SAM-dependent_MTases_sf"/>
</dbReference>
<protein>
    <submittedName>
        <fullName evidence="1">S-adenosyl-L-methionine-dependent methyltransferase</fullName>
    </submittedName>
</protein>
<proteinExistence type="predicted"/>
<keyword evidence="1" id="KW-0808">Transferase</keyword>
<dbReference type="EMBL" id="ML119728">
    <property type="protein sequence ID" value="RPA77296.1"/>
    <property type="molecule type" value="Genomic_DNA"/>
</dbReference>
<reference evidence="1 2" key="1">
    <citation type="journal article" date="2018" name="Nat. Ecol. Evol.">
        <title>Pezizomycetes genomes reveal the molecular basis of ectomycorrhizal truffle lifestyle.</title>
        <authorList>
            <person name="Murat C."/>
            <person name="Payen T."/>
            <person name="Noel B."/>
            <person name="Kuo A."/>
            <person name="Morin E."/>
            <person name="Chen J."/>
            <person name="Kohler A."/>
            <person name="Krizsan K."/>
            <person name="Balestrini R."/>
            <person name="Da Silva C."/>
            <person name="Montanini B."/>
            <person name="Hainaut M."/>
            <person name="Levati E."/>
            <person name="Barry K.W."/>
            <person name="Belfiori B."/>
            <person name="Cichocki N."/>
            <person name="Clum A."/>
            <person name="Dockter R.B."/>
            <person name="Fauchery L."/>
            <person name="Guy J."/>
            <person name="Iotti M."/>
            <person name="Le Tacon F."/>
            <person name="Lindquist E.A."/>
            <person name="Lipzen A."/>
            <person name="Malagnac F."/>
            <person name="Mello A."/>
            <person name="Molinier V."/>
            <person name="Miyauchi S."/>
            <person name="Poulain J."/>
            <person name="Riccioni C."/>
            <person name="Rubini A."/>
            <person name="Sitrit Y."/>
            <person name="Splivallo R."/>
            <person name="Traeger S."/>
            <person name="Wang M."/>
            <person name="Zifcakova L."/>
            <person name="Wipf D."/>
            <person name="Zambonelli A."/>
            <person name="Paolocci F."/>
            <person name="Nowrousian M."/>
            <person name="Ottonello S."/>
            <person name="Baldrian P."/>
            <person name="Spatafora J.W."/>
            <person name="Henrissat B."/>
            <person name="Nagy L.G."/>
            <person name="Aury J.M."/>
            <person name="Wincker P."/>
            <person name="Grigoriev I.V."/>
            <person name="Bonfante P."/>
            <person name="Martin F.M."/>
        </authorList>
    </citation>
    <scope>NUCLEOTIDE SEQUENCE [LARGE SCALE GENOMIC DNA]</scope>
    <source>
        <strain evidence="1 2">RN42</strain>
    </source>
</reference>
<evidence type="ECO:0000313" key="1">
    <source>
        <dbReference type="EMBL" id="RPA77296.1"/>
    </source>
</evidence>
<keyword evidence="2" id="KW-1185">Reference proteome</keyword>
<dbReference type="PANTHER" id="PTHR43591">
    <property type="entry name" value="METHYLTRANSFERASE"/>
    <property type="match status" value="1"/>
</dbReference>
<gene>
    <name evidence="1" type="ORF">BJ508DRAFT_242032</name>
</gene>
<dbReference type="PANTHER" id="PTHR43591:SF24">
    <property type="entry name" value="2-METHOXY-6-POLYPRENYL-1,4-BENZOQUINOL METHYLASE, MITOCHONDRIAL"/>
    <property type="match status" value="1"/>
</dbReference>
<dbReference type="AlphaFoldDB" id="A0A3N4HW25"/>
<dbReference type="SUPFAM" id="SSF53335">
    <property type="entry name" value="S-adenosyl-L-methionine-dependent methyltransferases"/>
    <property type="match status" value="1"/>
</dbReference>
<dbReference type="GO" id="GO:0008168">
    <property type="term" value="F:methyltransferase activity"/>
    <property type="evidence" value="ECO:0007669"/>
    <property type="project" value="UniProtKB-KW"/>
</dbReference>
<dbReference type="Gene3D" id="3.40.50.150">
    <property type="entry name" value="Vaccinia Virus protein VP39"/>
    <property type="match status" value="1"/>
</dbReference>
<dbReference type="Pfam" id="PF13489">
    <property type="entry name" value="Methyltransf_23"/>
    <property type="match status" value="1"/>
</dbReference>
<dbReference type="STRING" id="1160509.A0A3N4HW25"/>
<dbReference type="Proteomes" id="UP000275078">
    <property type="component" value="Unassembled WGS sequence"/>
</dbReference>
<keyword evidence="1" id="KW-0489">Methyltransferase</keyword>